<keyword evidence="1" id="KW-1133">Transmembrane helix</keyword>
<name>A0A6B0TRL5_9RHOB</name>
<comment type="caution">
    <text evidence="2">The sequence shown here is derived from an EMBL/GenBank/DDBJ whole genome shotgun (WGS) entry which is preliminary data.</text>
</comment>
<organism evidence="2 3">
    <name type="scientific">Oceanomicrobium pacificus</name>
    <dbReference type="NCBI Taxonomy" id="2692916"/>
    <lineage>
        <taxon>Bacteria</taxon>
        <taxon>Pseudomonadati</taxon>
        <taxon>Pseudomonadota</taxon>
        <taxon>Alphaproteobacteria</taxon>
        <taxon>Rhodobacterales</taxon>
        <taxon>Paracoccaceae</taxon>
        <taxon>Oceanomicrobium</taxon>
    </lineage>
</organism>
<feature type="transmembrane region" description="Helical" evidence="1">
    <location>
        <begin position="61"/>
        <end position="89"/>
    </location>
</feature>
<protein>
    <recommendedName>
        <fullName evidence="4">Dihydroorotate dehydrogenase</fullName>
    </recommendedName>
</protein>
<evidence type="ECO:0000256" key="1">
    <source>
        <dbReference type="SAM" id="Phobius"/>
    </source>
</evidence>
<keyword evidence="1" id="KW-0472">Membrane</keyword>
<dbReference type="RefSeq" id="WP_160850842.1">
    <property type="nucleotide sequence ID" value="NZ_WUWG01000001.1"/>
</dbReference>
<keyword evidence="1" id="KW-0812">Transmembrane</keyword>
<gene>
    <name evidence="2" type="ORF">GSH16_00170</name>
</gene>
<dbReference type="Proteomes" id="UP000436016">
    <property type="component" value="Unassembled WGS sequence"/>
</dbReference>
<accession>A0A6B0TRL5</accession>
<dbReference type="EMBL" id="WUWG01000001">
    <property type="protein sequence ID" value="MXU63842.1"/>
    <property type="molecule type" value="Genomic_DNA"/>
</dbReference>
<evidence type="ECO:0000313" key="2">
    <source>
        <dbReference type="EMBL" id="MXU63842.1"/>
    </source>
</evidence>
<evidence type="ECO:0000313" key="3">
    <source>
        <dbReference type="Proteomes" id="UP000436016"/>
    </source>
</evidence>
<proteinExistence type="predicted"/>
<reference evidence="2 3" key="1">
    <citation type="submission" date="2019-12" db="EMBL/GenBank/DDBJ databases">
        <title>Strain KN286 was isolated from seawater, which was collected from Caroline Seamount in the tropical western Pacific.</title>
        <authorList>
            <person name="Wang Q."/>
        </authorList>
    </citation>
    <scope>NUCLEOTIDE SEQUENCE [LARGE SCALE GENOMIC DNA]</scope>
    <source>
        <strain evidence="2 3">KN286</strain>
    </source>
</reference>
<dbReference type="AlphaFoldDB" id="A0A6B0TRL5"/>
<keyword evidence="3" id="KW-1185">Reference proteome</keyword>
<sequence length="125" mass="12933">MDRKDMLSDAELDALLHAASQDRPEPGPDLMARLVADATDAMPDRPVAAAPRRANGRSSAFAGFAAFIGGWRGAAALTACAVAGLWIGFTDPAAFDTYNLLQTEEEGLGLGLVSVSGLELLAEGS</sequence>
<evidence type="ECO:0008006" key="4">
    <source>
        <dbReference type="Google" id="ProtNLM"/>
    </source>
</evidence>